<dbReference type="Proteomes" id="UP000298327">
    <property type="component" value="Unassembled WGS sequence"/>
</dbReference>
<name>A0A4Y9ZDL6_9AGAM</name>
<evidence type="ECO:0000256" key="1">
    <source>
        <dbReference type="SAM" id="MobiDB-lite"/>
    </source>
</evidence>
<feature type="region of interest" description="Disordered" evidence="1">
    <location>
        <begin position="170"/>
        <end position="257"/>
    </location>
</feature>
<feature type="region of interest" description="Disordered" evidence="1">
    <location>
        <begin position="103"/>
        <end position="128"/>
    </location>
</feature>
<keyword evidence="3" id="KW-1185">Reference proteome</keyword>
<dbReference type="AlphaFoldDB" id="A0A4Y9ZDL6"/>
<dbReference type="EMBL" id="SEOQ01000012">
    <property type="protein sequence ID" value="TFY72544.1"/>
    <property type="molecule type" value="Genomic_DNA"/>
</dbReference>
<organism evidence="2 3">
    <name type="scientific">Dentipellis fragilis</name>
    <dbReference type="NCBI Taxonomy" id="205917"/>
    <lineage>
        <taxon>Eukaryota</taxon>
        <taxon>Fungi</taxon>
        <taxon>Dikarya</taxon>
        <taxon>Basidiomycota</taxon>
        <taxon>Agaricomycotina</taxon>
        <taxon>Agaricomycetes</taxon>
        <taxon>Russulales</taxon>
        <taxon>Hericiaceae</taxon>
        <taxon>Dentipellis</taxon>
    </lineage>
</organism>
<feature type="compositionally biased region" description="Basic and acidic residues" evidence="1">
    <location>
        <begin position="210"/>
        <end position="245"/>
    </location>
</feature>
<sequence length="270" mass="28202">MISPGVKDVRSKSIPTPHTLDKRAPPPTRRPGAADVRDAPIASIRVHRDRRQKAWTAPCCAVPCVRGFHRRSRPPLCTRIRVVAIGPGRAWAEGRVELGRGVGQRASTHAKMQDAKRDGVSASGDAPDAKSFASHLRVSCTAMSSSTNYSTSASTTSANKGADTQSVLTLTESASSTSPSSSTATLVPAGGSGQPKKPSGGSLLSSVFGKSKDTSGEAKDSKSKSSGEAKFSSEGKKDGAKKSDKSGNTSPENLFRKQGLDVKLGKFEIP</sequence>
<accession>A0A4Y9ZDL6</accession>
<proteinExistence type="predicted"/>
<dbReference type="OrthoDB" id="10658828at2759"/>
<reference evidence="2 3" key="1">
    <citation type="submission" date="2019-02" db="EMBL/GenBank/DDBJ databases">
        <title>Genome sequencing of the rare red list fungi Dentipellis fragilis.</title>
        <authorList>
            <person name="Buettner E."/>
            <person name="Kellner H."/>
        </authorList>
    </citation>
    <scope>NUCLEOTIDE SEQUENCE [LARGE SCALE GENOMIC DNA]</scope>
    <source>
        <strain evidence="2 3">DSM 105465</strain>
    </source>
</reference>
<feature type="compositionally biased region" description="Low complexity" evidence="1">
    <location>
        <begin position="170"/>
        <end position="202"/>
    </location>
</feature>
<evidence type="ECO:0000313" key="2">
    <source>
        <dbReference type="EMBL" id="TFY72544.1"/>
    </source>
</evidence>
<protein>
    <submittedName>
        <fullName evidence="2">Uncharacterized protein</fullName>
    </submittedName>
</protein>
<feature type="region of interest" description="Disordered" evidence="1">
    <location>
        <begin position="1"/>
        <end position="40"/>
    </location>
</feature>
<evidence type="ECO:0000313" key="3">
    <source>
        <dbReference type="Proteomes" id="UP000298327"/>
    </source>
</evidence>
<gene>
    <name evidence="2" type="ORF">EVG20_g487</name>
</gene>
<comment type="caution">
    <text evidence="2">The sequence shown here is derived from an EMBL/GenBank/DDBJ whole genome shotgun (WGS) entry which is preliminary data.</text>
</comment>